<protein>
    <submittedName>
        <fullName evidence="1">Uncharacterized protein</fullName>
    </submittedName>
</protein>
<dbReference type="AlphaFoldDB" id="A0AAD4LHA2"/>
<sequence length="114" mass="12988">MCVCQVYHHETPRLGSHPLWQAATAWEKGTKKPLFSRHTTSTALRVAVLDHAFTGPYVERFRPTDPHEATQCPCGFRLRSSPHIIYTCLRYNAHRFRANIILNLSNPFSPRGGS</sequence>
<reference evidence="1" key="1">
    <citation type="submission" date="2022-01" db="EMBL/GenBank/DDBJ databases">
        <title>Comparative genomics reveals a dynamic genome evolution in the ectomycorrhizal milk-cap (Lactarius) mushrooms.</title>
        <authorList>
            <consortium name="DOE Joint Genome Institute"/>
            <person name="Lebreton A."/>
            <person name="Tang N."/>
            <person name="Kuo A."/>
            <person name="LaButti K."/>
            <person name="Drula E."/>
            <person name="Barry K."/>
            <person name="Clum A."/>
            <person name="Lipzen A."/>
            <person name="Mousain D."/>
            <person name="Ng V."/>
            <person name="Wang R."/>
            <person name="Wang X."/>
            <person name="Dai Y."/>
            <person name="Henrissat B."/>
            <person name="Grigoriev I.V."/>
            <person name="Guerin-Laguette A."/>
            <person name="Yu F."/>
            <person name="Martin F.M."/>
        </authorList>
    </citation>
    <scope>NUCLEOTIDE SEQUENCE</scope>
    <source>
        <strain evidence="1">QP</strain>
    </source>
</reference>
<name>A0AAD4LHA2_9AGAM</name>
<dbReference type="EMBL" id="JAKELL010000037">
    <property type="protein sequence ID" value="KAH8989438.1"/>
    <property type="molecule type" value="Genomic_DNA"/>
</dbReference>
<comment type="caution">
    <text evidence="1">The sequence shown here is derived from an EMBL/GenBank/DDBJ whole genome shotgun (WGS) entry which is preliminary data.</text>
</comment>
<proteinExistence type="predicted"/>
<evidence type="ECO:0000313" key="1">
    <source>
        <dbReference type="EMBL" id="KAH8989438.1"/>
    </source>
</evidence>
<accession>A0AAD4LHA2</accession>
<organism evidence="1 2">
    <name type="scientific">Lactarius akahatsu</name>
    <dbReference type="NCBI Taxonomy" id="416441"/>
    <lineage>
        <taxon>Eukaryota</taxon>
        <taxon>Fungi</taxon>
        <taxon>Dikarya</taxon>
        <taxon>Basidiomycota</taxon>
        <taxon>Agaricomycotina</taxon>
        <taxon>Agaricomycetes</taxon>
        <taxon>Russulales</taxon>
        <taxon>Russulaceae</taxon>
        <taxon>Lactarius</taxon>
    </lineage>
</organism>
<gene>
    <name evidence="1" type="ORF">EDB92DRAFT_2104285</name>
</gene>
<evidence type="ECO:0000313" key="2">
    <source>
        <dbReference type="Proteomes" id="UP001201163"/>
    </source>
</evidence>
<keyword evidence="2" id="KW-1185">Reference proteome</keyword>
<dbReference type="Proteomes" id="UP001201163">
    <property type="component" value="Unassembled WGS sequence"/>
</dbReference>